<organism evidence="2 3">
    <name type="scientific">Cronobacter phage JC01</name>
    <dbReference type="NCBI Taxonomy" id="2729575"/>
    <lineage>
        <taxon>Viruses</taxon>
        <taxon>Duplodnaviria</taxon>
        <taxon>Heunggongvirae</taxon>
        <taxon>Uroviricota</taxon>
        <taxon>Caudoviricetes</taxon>
        <taxon>Casjensviridae</taxon>
        <taxon>Jacunavirus</taxon>
        <taxon>Jacunavirus JC01</taxon>
    </lineage>
</organism>
<dbReference type="EMBL" id="MT330372">
    <property type="protein sequence ID" value="QJI52273.1"/>
    <property type="molecule type" value="Genomic_DNA"/>
</dbReference>
<name>A0A6M3YKF9_9CAUD</name>
<evidence type="ECO:0000313" key="2">
    <source>
        <dbReference type="EMBL" id="QJI52273.1"/>
    </source>
</evidence>
<feature type="transmembrane region" description="Helical" evidence="1">
    <location>
        <begin position="9"/>
        <end position="26"/>
    </location>
</feature>
<accession>A0A6M3YKF9</accession>
<dbReference type="GeneID" id="62681186"/>
<dbReference type="KEGG" id="vg:62681186"/>
<evidence type="ECO:0000313" key="3">
    <source>
        <dbReference type="Proteomes" id="UP000502753"/>
    </source>
</evidence>
<protein>
    <submittedName>
        <fullName evidence="2">Uncharacterized protein</fullName>
    </submittedName>
</protein>
<keyword evidence="3" id="KW-1185">Reference proteome</keyword>
<dbReference type="Proteomes" id="UP000502753">
    <property type="component" value="Segment"/>
</dbReference>
<keyword evidence="1" id="KW-1133">Transmembrane helix</keyword>
<reference evidence="2 3" key="1">
    <citation type="submission" date="2020-04" db="EMBL/GenBank/DDBJ databases">
        <title>Characterization and complete genome analysis of a novel phage JC01 infecting Cronobacter sakazakii.</title>
        <authorList>
            <person name="Jiang J."/>
            <person name="Zhao C."/>
            <person name="Tie D."/>
            <person name="Li Z."/>
        </authorList>
    </citation>
    <scope>NUCLEOTIDE SEQUENCE [LARGE SCALE GENOMIC DNA]</scope>
</reference>
<proteinExistence type="predicted"/>
<dbReference type="RefSeq" id="YP_009998595.1">
    <property type="nucleotide sequence ID" value="NC_052989.1"/>
</dbReference>
<evidence type="ECO:0000256" key="1">
    <source>
        <dbReference type="SAM" id="Phobius"/>
    </source>
</evidence>
<keyword evidence="1" id="KW-0812">Transmembrane</keyword>
<keyword evidence="1" id="KW-0472">Membrane</keyword>
<sequence>MVINHTKGVGAAVTIVLAVLFVFYLWSAVSSSICTTTGINQQTRTSWAPFTGCVVDSDISQPWNSRESR</sequence>